<dbReference type="RefSeq" id="WP_171226325.1">
    <property type="nucleotide sequence ID" value="NZ_CP053085.1"/>
</dbReference>
<dbReference type="AlphaFoldDB" id="A0A6M4IVM6"/>
<dbReference type="InterPro" id="IPR016856">
    <property type="entry name" value="QueF_type1"/>
</dbReference>
<dbReference type="KEGG" id="ggr:HKW67_15915"/>
<dbReference type="Gene3D" id="3.30.1130.10">
    <property type="match status" value="1"/>
</dbReference>
<dbReference type="GO" id="GO:0008616">
    <property type="term" value="P:tRNA queuosine(34) biosynthetic process"/>
    <property type="evidence" value="ECO:0007669"/>
    <property type="project" value="UniProtKB-UniRule"/>
</dbReference>
<name>A0A6M4IVM6_9BACT</name>
<dbReference type="InterPro" id="IPR029500">
    <property type="entry name" value="QueF"/>
</dbReference>
<dbReference type="PANTHER" id="PTHR34354:SF1">
    <property type="entry name" value="NADPH-DEPENDENT 7-CYANO-7-DEAZAGUANINE REDUCTASE"/>
    <property type="match status" value="1"/>
</dbReference>
<evidence type="ECO:0000256" key="4">
    <source>
        <dbReference type="ARBA" id="ARBA00023002"/>
    </source>
</evidence>
<dbReference type="Proteomes" id="UP000500938">
    <property type="component" value="Chromosome"/>
</dbReference>
<dbReference type="EC" id="1.7.1.13" evidence="5"/>
<dbReference type="GO" id="GO:0033739">
    <property type="term" value="F:preQ1 synthase activity"/>
    <property type="evidence" value="ECO:0007669"/>
    <property type="project" value="UniProtKB-UniRule"/>
</dbReference>
<comment type="catalytic activity">
    <reaction evidence="5">
        <text>7-aminomethyl-7-carbaguanine + 2 NADP(+) = 7-cyano-7-carbaguanine + 2 NADPH + 3 H(+)</text>
        <dbReference type="Rhea" id="RHEA:13409"/>
        <dbReference type="ChEBI" id="CHEBI:15378"/>
        <dbReference type="ChEBI" id="CHEBI:45075"/>
        <dbReference type="ChEBI" id="CHEBI:57783"/>
        <dbReference type="ChEBI" id="CHEBI:58349"/>
        <dbReference type="ChEBI" id="CHEBI:58703"/>
        <dbReference type="EC" id="1.7.1.13"/>
    </reaction>
</comment>
<evidence type="ECO:0000256" key="5">
    <source>
        <dbReference type="HAMAP-Rule" id="MF_00818"/>
    </source>
</evidence>
<dbReference type="HAMAP" id="MF_00818">
    <property type="entry name" value="QueF_type1"/>
    <property type="match status" value="1"/>
</dbReference>
<organism evidence="6 7">
    <name type="scientific">Gemmatimonas groenlandica</name>
    <dbReference type="NCBI Taxonomy" id="2732249"/>
    <lineage>
        <taxon>Bacteria</taxon>
        <taxon>Pseudomonadati</taxon>
        <taxon>Gemmatimonadota</taxon>
        <taxon>Gemmatimonadia</taxon>
        <taxon>Gemmatimonadales</taxon>
        <taxon>Gemmatimonadaceae</taxon>
        <taxon>Gemmatimonas</taxon>
    </lineage>
</organism>
<dbReference type="InterPro" id="IPR050084">
    <property type="entry name" value="NADPH_dep_7-cyano-7-deazaG_red"/>
</dbReference>
<comment type="subcellular location">
    <subcellularLocation>
        <location evidence="5">Cytoplasm</location>
    </subcellularLocation>
</comment>
<comment type="function">
    <text evidence="5">Catalyzes the NADPH-dependent reduction of 7-cyano-7-deazaguanine (preQ0) to 7-aminomethyl-7-deazaguanine (preQ1).</text>
</comment>
<dbReference type="PIRSF" id="PIRSF027377">
    <property type="entry name" value="Nitrile_oxidored_QueF"/>
    <property type="match status" value="1"/>
</dbReference>
<evidence type="ECO:0000256" key="1">
    <source>
        <dbReference type="ARBA" id="ARBA00022490"/>
    </source>
</evidence>
<protein>
    <recommendedName>
        <fullName evidence="5">NADPH-dependent 7-cyano-7-deazaguanine reductase</fullName>
        <ecNumber evidence="5">1.7.1.13</ecNumber>
    </recommendedName>
    <alternativeName>
        <fullName evidence="5">7-cyano-7-carbaguanine reductase</fullName>
    </alternativeName>
    <alternativeName>
        <fullName evidence="5">NADPH-dependent nitrile oxidoreductase</fullName>
    </alternativeName>
    <alternativeName>
        <fullName evidence="5">PreQ(0) reductase</fullName>
    </alternativeName>
</protein>
<feature type="binding site" evidence="5">
    <location>
        <begin position="87"/>
        <end position="88"/>
    </location>
    <ligand>
        <name>substrate</name>
    </ligand>
</feature>
<evidence type="ECO:0000256" key="2">
    <source>
        <dbReference type="ARBA" id="ARBA00022785"/>
    </source>
</evidence>
<feature type="active site" description="Proton donor" evidence="5">
    <location>
        <position position="53"/>
    </location>
</feature>
<keyword evidence="2 5" id="KW-0671">Queuosine biosynthesis</keyword>
<proteinExistence type="inferred from homology"/>
<dbReference type="Pfam" id="PF14489">
    <property type="entry name" value="QueF"/>
    <property type="match status" value="1"/>
</dbReference>
<feature type="active site" description="Thioimide intermediate" evidence="5">
    <location>
        <position position="32"/>
    </location>
</feature>
<comment type="similarity">
    <text evidence="5">Belongs to the GTP cyclohydrolase I family. QueF type 1 subfamily.</text>
</comment>
<evidence type="ECO:0000313" key="6">
    <source>
        <dbReference type="EMBL" id="QJR36892.1"/>
    </source>
</evidence>
<dbReference type="EMBL" id="CP053085">
    <property type="protein sequence ID" value="QJR36892.1"/>
    <property type="molecule type" value="Genomic_DNA"/>
</dbReference>
<evidence type="ECO:0000313" key="7">
    <source>
        <dbReference type="Proteomes" id="UP000500938"/>
    </source>
</evidence>
<dbReference type="UniPathway" id="UPA00392"/>
<dbReference type="GO" id="GO:0005737">
    <property type="term" value="C:cytoplasm"/>
    <property type="evidence" value="ECO:0007669"/>
    <property type="project" value="UniProtKB-SubCell"/>
</dbReference>
<comment type="pathway">
    <text evidence="5">tRNA modification; tRNA-queuosine biosynthesis.</text>
</comment>
<dbReference type="PANTHER" id="PTHR34354">
    <property type="entry name" value="NADPH-DEPENDENT 7-CYANO-7-DEAZAGUANINE REDUCTASE"/>
    <property type="match status" value="1"/>
</dbReference>
<keyword evidence="3 5" id="KW-0521">NADP</keyword>
<reference evidence="6 7" key="1">
    <citation type="submission" date="2020-05" db="EMBL/GenBank/DDBJ databases">
        <title>Complete genome sequence of Gemmatimonas greenlandica TET16.</title>
        <authorList>
            <person name="Zeng Y."/>
        </authorList>
    </citation>
    <scope>NUCLEOTIDE SEQUENCE [LARGE SCALE GENOMIC DNA]</scope>
    <source>
        <strain evidence="6 7">TET16</strain>
    </source>
</reference>
<feature type="binding site" evidence="5">
    <location>
        <begin position="68"/>
        <end position="70"/>
    </location>
    <ligand>
        <name>substrate</name>
    </ligand>
</feature>
<keyword evidence="1 5" id="KW-0963">Cytoplasm</keyword>
<dbReference type="InterPro" id="IPR043133">
    <property type="entry name" value="GTP-CH-I_C/QueF"/>
</dbReference>
<accession>A0A6M4IVM6</accession>
<gene>
    <name evidence="5 6" type="primary">queF</name>
    <name evidence="6" type="ORF">HKW67_15915</name>
</gene>
<dbReference type="NCBIfam" id="TIGR03139">
    <property type="entry name" value="QueF-II"/>
    <property type="match status" value="1"/>
</dbReference>
<sequence length="131" mass="14630">MPKPELLETFPNPYGDRKYEIFMETTEFTSLCPLGGIETDAAELKLLEGGAPDFATIRITYQPAEVCLELKSLKLYFWSFRNDGIFYERAVNRILDDLVAACNPHSMTVVGDFNVRGGLKSIITATATKAE</sequence>
<keyword evidence="4 5" id="KW-0560">Oxidoreductase</keyword>
<keyword evidence="7" id="KW-1185">Reference proteome</keyword>
<dbReference type="SUPFAM" id="SSF55620">
    <property type="entry name" value="Tetrahydrobiopterin biosynthesis enzymes-like"/>
    <property type="match status" value="1"/>
</dbReference>
<evidence type="ECO:0000256" key="3">
    <source>
        <dbReference type="ARBA" id="ARBA00022857"/>
    </source>
</evidence>